<sequence length="349" mass="38914">MVSSRPLAVSRINKEAFMKVILLLDSRGFGGIESHVMQLAFGLKAHRQAVEVWLLKDYGRHPLSNKLQQQGITMDHVNGGIRALYRKLATQTDAIVHSHGYKAGIASRLVCKILSIRCFSTFHAGERGRGKMAIYQWLDEHTAGLATSVFAVSQPIKLRLPANCELVNNFIHLPPWPMQLGHEVAFVGRLSDEKAPHRLLSMAQALPECHYAFYGDGPLLSHLRPAAPENVSFYGQQTNMEARWKNIQVLIICSRQEGLPMVAIEAMARGIIVIAFELGALANLIDDGINGWLVAGQNPADLTLKLHAWRQLSTPQQARMRQQARHKVAQTFSDSAVIPQLLRRYHAAF</sequence>
<keyword evidence="3" id="KW-1185">Reference proteome</keyword>
<protein>
    <submittedName>
        <fullName evidence="2">Glycosyltransferase</fullName>
    </submittedName>
</protein>
<evidence type="ECO:0000313" key="3">
    <source>
        <dbReference type="Proteomes" id="UP000283255"/>
    </source>
</evidence>
<accession>A0A418YD81</accession>
<dbReference type="Proteomes" id="UP000283255">
    <property type="component" value="Unassembled WGS sequence"/>
</dbReference>
<dbReference type="AlphaFoldDB" id="A0A418YD81"/>
<feature type="domain" description="Glycosyltransferase subfamily 4-like N-terminal" evidence="1">
    <location>
        <begin position="29"/>
        <end position="160"/>
    </location>
</feature>
<keyword evidence="2" id="KW-0808">Transferase</keyword>
<comment type="caution">
    <text evidence="2">The sequence shown here is derived from an EMBL/GenBank/DDBJ whole genome shotgun (WGS) entry which is preliminary data.</text>
</comment>
<dbReference type="EMBL" id="QZCH01000017">
    <property type="protein sequence ID" value="RJG42472.1"/>
    <property type="molecule type" value="Genomic_DNA"/>
</dbReference>
<gene>
    <name evidence="2" type="ORF">D1Z90_13450</name>
</gene>
<dbReference type="Pfam" id="PF13439">
    <property type="entry name" value="Glyco_transf_4"/>
    <property type="match status" value="1"/>
</dbReference>
<dbReference type="InterPro" id="IPR028098">
    <property type="entry name" value="Glyco_trans_4-like_N"/>
</dbReference>
<reference evidence="2 3" key="1">
    <citation type="submission" date="2018-09" db="EMBL/GenBank/DDBJ databases">
        <authorList>
            <person name="Wang F."/>
        </authorList>
    </citation>
    <scope>NUCLEOTIDE SEQUENCE [LARGE SCALE GENOMIC DNA]</scope>
    <source>
        <strain evidence="2 3">PLHSC7-2</strain>
    </source>
</reference>
<organism evidence="2 3">
    <name type="scientific">Motilimonas pumila</name>
    <dbReference type="NCBI Taxonomy" id="2303987"/>
    <lineage>
        <taxon>Bacteria</taxon>
        <taxon>Pseudomonadati</taxon>
        <taxon>Pseudomonadota</taxon>
        <taxon>Gammaproteobacteria</taxon>
        <taxon>Alteromonadales</taxon>
        <taxon>Alteromonadales genera incertae sedis</taxon>
        <taxon>Motilimonas</taxon>
    </lineage>
</organism>
<name>A0A418YD81_9GAMM</name>
<evidence type="ECO:0000259" key="1">
    <source>
        <dbReference type="Pfam" id="PF13439"/>
    </source>
</evidence>
<dbReference type="InterPro" id="IPR050194">
    <property type="entry name" value="Glycosyltransferase_grp1"/>
</dbReference>
<dbReference type="Pfam" id="PF13692">
    <property type="entry name" value="Glyco_trans_1_4"/>
    <property type="match status" value="1"/>
</dbReference>
<proteinExistence type="predicted"/>
<dbReference type="SUPFAM" id="SSF53756">
    <property type="entry name" value="UDP-Glycosyltransferase/glycogen phosphorylase"/>
    <property type="match status" value="1"/>
</dbReference>
<dbReference type="PANTHER" id="PTHR45947:SF3">
    <property type="entry name" value="SULFOQUINOVOSYL TRANSFERASE SQD2"/>
    <property type="match status" value="1"/>
</dbReference>
<dbReference type="GO" id="GO:0016757">
    <property type="term" value="F:glycosyltransferase activity"/>
    <property type="evidence" value="ECO:0007669"/>
    <property type="project" value="TreeGrafter"/>
</dbReference>
<dbReference type="PANTHER" id="PTHR45947">
    <property type="entry name" value="SULFOQUINOVOSYL TRANSFERASE SQD2"/>
    <property type="match status" value="1"/>
</dbReference>
<evidence type="ECO:0000313" key="2">
    <source>
        <dbReference type="EMBL" id="RJG42472.1"/>
    </source>
</evidence>
<reference evidence="2 3" key="2">
    <citation type="submission" date="2019-01" db="EMBL/GenBank/DDBJ databases">
        <title>Motilimonas pumilus sp. nov., isolated from the gut of sea cucumber (Apostichopus japonicus).</title>
        <authorList>
            <person name="Wang F.-Q."/>
            <person name="Ren L.-H."/>
            <person name="Lin Y.-W."/>
            <person name="Sun G.-H."/>
            <person name="Du Z.-J."/>
            <person name="Zhao J.-X."/>
            <person name="Liu X.-J."/>
            <person name="Liu L.-J."/>
        </authorList>
    </citation>
    <scope>NUCLEOTIDE SEQUENCE [LARGE SCALE GENOMIC DNA]</scope>
    <source>
        <strain evidence="2 3">PLHSC7-2</strain>
    </source>
</reference>
<dbReference type="CDD" id="cd03801">
    <property type="entry name" value="GT4_PimA-like"/>
    <property type="match status" value="1"/>
</dbReference>
<dbReference type="Gene3D" id="3.40.50.2000">
    <property type="entry name" value="Glycogen Phosphorylase B"/>
    <property type="match status" value="2"/>
</dbReference>